<dbReference type="PANTHER" id="PTHR35004">
    <property type="entry name" value="TRANSPOSASE RV3428C-RELATED"/>
    <property type="match status" value="1"/>
</dbReference>
<dbReference type="InterPro" id="IPR036397">
    <property type="entry name" value="RNaseH_sf"/>
</dbReference>
<dbReference type="InterPro" id="IPR054353">
    <property type="entry name" value="IstA-like_C"/>
</dbReference>
<dbReference type="Pfam" id="PF00665">
    <property type="entry name" value="rve"/>
    <property type="match status" value="1"/>
</dbReference>
<dbReference type="eggNOG" id="COG4584">
    <property type="taxonomic scope" value="Bacteria"/>
</dbReference>
<organism evidence="3 4">
    <name type="scientific">Desulfohalobium retbaense (strain ATCC 49708 / DSM 5692 / JCM 16813 / HR100)</name>
    <dbReference type="NCBI Taxonomy" id="485915"/>
    <lineage>
        <taxon>Bacteria</taxon>
        <taxon>Pseudomonadati</taxon>
        <taxon>Thermodesulfobacteriota</taxon>
        <taxon>Desulfovibrionia</taxon>
        <taxon>Desulfovibrionales</taxon>
        <taxon>Desulfohalobiaceae</taxon>
        <taxon>Desulfohalobium</taxon>
    </lineage>
</organism>
<dbReference type="HOGENOM" id="CLU_020626_11_2_7"/>
<accession>C8WZ16</accession>
<reference evidence="4" key="1">
    <citation type="submission" date="2009-09" db="EMBL/GenBank/DDBJ databases">
        <title>The complete chromosome of Desulfohalobium retbaense DSM 5692.</title>
        <authorList>
            <consortium name="US DOE Joint Genome Institute (JGI-PGF)"/>
            <person name="Lucas S."/>
            <person name="Copeland A."/>
            <person name="Lapidus A."/>
            <person name="Glavina del Rio T."/>
            <person name="Dalin E."/>
            <person name="Tice H."/>
            <person name="Bruce D."/>
            <person name="Goodwin L."/>
            <person name="Pitluck S."/>
            <person name="Kyrpides N."/>
            <person name="Mavromatis K."/>
            <person name="Ivanova N."/>
            <person name="Mikhailova N."/>
            <person name="Munk A.C."/>
            <person name="Brettin T."/>
            <person name="Detter J.C."/>
            <person name="Han C."/>
            <person name="Tapia R."/>
            <person name="Larimer F."/>
            <person name="Land M."/>
            <person name="Hauser L."/>
            <person name="Markowitz V."/>
            <person name="Cheng J.-F."/>
            <person name="Hugenholtz P."/>
            <person name="Woyke T."/>
            <person name="Wu D."/>
            <person name="Spring S."/>
            <person name="Klenk H.-P."/>
            <person name="Eisen J.A."/>
        </authorList>
    </citation>
    <scope>NUCLEOTIDE SEQUENCE [LARGE SCALE GENOMIC DNA]</scope>
    <source>
        <strain evidence="4">DSM 5692</strain>
    </source>
</reference>
<evidence type="ECO:0000259" key="2">
    <source>
        <dbReference type="PROSITE" id="PS50994"/>
    </source>
</evidence>
<dbReference type="PROSITE" id="PS50994">
    <property type="entry name" value="INTEGRASE"/>
    <property type="match status" value="1"/>
</dbReference>
<sequence>MYQYQHVLHRMRLGDSDRQIQKAGLMGRRKAATVRQKAREQGWLDPACPIPQEADLQATFGSQSAATAMSKLEPHKERVARWYAQGIQGSTIHNALRRDHGFTGAYSCVRRYLKTLKNKEPKTTVRLIFKPGESAQVDFGKGPDFNDPHTGSPVKSWIFVMTLAWSRHMYAEIVPDQTIETWLGCHRRAFEFFNGVPTQVRIDNLKSAITSASYYEPKVQRSYEDLALGYGFKIDPCPVQDPQKKGRVESGVKYVKNTFVPLRRHRSMAESNRQLLVWIMDVAGNRIHGTTHEKPLERFEHTERFVLQPLPAIAPELAVWQQCKLHGDCHICLKKCFYSAPYIYANQTLWVKTLEKTVAIYKDHQLVAAHPRLFKPGQQSTNKDHYPPEAQAYLMRDPQWCVAQAEKIGPSCRAVIDALFADRVLHNLRAAQGLISLKKAYGAKSLELACKRAVAYLSPTYRTVKSILKQGLEQEPIETQTQLPLDEVYTGKGKHTRPPTDMFQ</sequence>
<evidence type="ECO:0000313" key="4">
    <source>
        <dbReference type="Proteomes" id="UP000001052"/>
    </source>
</evidence>
<dbReference type="SUPFAM" id="SSF53098">
    <property type="entry name" value="Ribonuclease H-like"/>
    <property type="match status" value="1"/>
</dbReference>
<dbReference type="GO" id="GO:0015074">
    <property type="term" value="P:DNA integration"/>
    <property type="evidence" value="ECO:0007669"/>
    <property type="project" value="InterPro"/>
</dbReference>
<dbReference type="AlphaFoldDB" id="C8WZ16"/>
<protein>
    <submittedName>
        <fullName evidence="3">Integrase catalytic region</fullName>
    </submittedName>
</protein>
<dbReference type="Pfam" id="PF22483">
    <property type="entry name" value="Mu-transpos_C_2"/>
    <property type="match status" value="1"/>
</dbReference>
<dbReference type="InterPro" id="IPR001584">
    <property type="entry name" value="Integrase_cat-core"/>
</dbReference>
<feature type="domain" description="Integrase catalytic" evidence="2">
    <location>
        <begin position="127"/>
        <end position="303"/>
    </location>
</feature>
<dbReference type="STRING" id="485915.Dret_0638"/>
<evidence type="ECO:0000313" key="3">
    <source>
        <dbReference type="EMBL" id="ACV67932.1"/>
    </source>
</evidence>
<dbReference type="Proteomes" id="UP000001052">
    <property type="component" value="Chromosome"/>
</dbReference>
<dbReference type="KEGG" id="drt:Dret_0638"/>
<evidence type="ECO:0000256" key="1">
    <source>
        <dbReference type="ARBA" id="ARBA00009277"/>
    </source>
</evidence>
<dbReference type="GO" id="GO:0003676">
    <property type="term" value="F:nucleic acid binding"/>
    <property type="evidence" value="ECO:0007669"/>
    <property type="project" value="InterPro"/>
</dbReference>
<dbReference type="InterPro" id="IPR012337">
    <property type="entry name" value="RNaseH-like_sf"/>
</dbReference>
<keyword evidence="4" id="KW-1185">Reference proteome</keyword>
<dbReference type="PANTHER" id="PTHR35004:SF8">
    <property type="entry name" value="TRANSPOSASE RV3428C-RELATED"/>
    <property type="match status" value="1"/>
</dbReference>
<proteinExistence type="inferred from homology"/>
<reference evidence="3 4" key="2">
    <citation type="journal article" date="2010" name="Stand. Genomic Sci.">
        <title>Complete genome sequence of Desulfohalobium retbaense type strain (HR(100)).</title>
        <authorList>
            <person name="Spring S."/>
            <person name="Nolan M."/>
            <person name="Lapidus A."/>
            <person name="Glavina Del Rio T."/>
            <person name="Copeland A."/>
            <person name="Tice H."/>
            <person name="Cheng J.F."/>
            <person name="Lucas S."/>
            <person name="Land M."/>
            <person name="Chen F."/>
            <person name="Bruce D."/>
            <person name="Goodwin L."/>
            <person name="Pitluck S."/>
            <person name="Ivanova N."/>
            <person name="Mavromatis K."/>
            <person name="Mikhailova N."/>
            <person name="Pati A."/>
            <person name="Chen A."/>
            <person name="Palaniappan K."/>
            <person name="Hauser L."/>
            <person name="Chang Y.J."/>
            <person name="Jeffries C.D."/>
            <person name="Munk C."/>
            <person name="Kiss H."/>
            <person name="Chain P."/>
            <person name="Han C."/>
            <person name="Brettin T."/>
            <person name="Detter J.C."/>
            <person name="Schuler E."/>
            <person name="Goker M."/>
            <person name="Rohde M."/>
            <person name="Bristow J."/>
            <person name="Eisen J.A."/>
            <person name="Markowitz V."/>
            <person name="Hugenholtz P."/>
            <person name="Kyrpides N.C."/>
            <person name="Klenk H.P."/>
        </authorList>
    </citation>
    <scope>NUCLEOTIDE SEQUENCE [LARGE SCALE GENOMIC DNA]</scope>
    <source>
        <strain evidence="3 4">DSM 5692</strain>
    </source>
</reference>
<dbReference type="EMBL" id="CP001734">
    <property type="protein sequence ID" value="ACV67932.1"/>
    <property type="molecule type" value="Genomic_DNA"/>
</dbReference>
<dbReference type="NCBIfam" id="NF033546">
    <property type="entry name" value="transpos_IS21"/>
    <property type="match status" value="1"/>
</dbReference>
<comment type="similarity">
    <text evidence="1">Belongs to the transposase IS21/IS408/IS1162 family.</text>
</comment>
<dbReference type="RefSeq" id="WP_015751090.1">
    <property type="nucleotide sequence ID" value="NC_013223.1"/>
</dbReference>
<name>C8WZ16_DESRD</name>
<gene>
    <name evidence="3" type="ordered locus">Dret_0638</name>
</gene>
<dbReference type="Gene3D" id="3.30.420.10">
    <property type="entry name" value="Ribonuclease H-like superfamily/Ribonuclease H"/>
    <property type="match status" value="1"/>
</dbReference>